<sequence>MTRRKVQLFAAVLSLCSLTLSGVALAGEATDLVKAKQASLFQVMKQDTSTSNPKVTALFDEMLDYQALAEASLGKEWGARTDAEKAEFSGLLKQLVRKSYERNLRKTLNFDIQYVSEKPAGDLVLVETKAVSKEKKARNDEPVVIQYKLVKKDGAWRVRDIVTDDVSLVSSYRSQFTKIVKKDGFPALIKKMKDKLAKNET</sequence>
<dbReference type="KEGG" id="ccro:CMC5_024920"/>
<dbReference type="PANTHER" id="PTHR36573">
    <property type="entry name" value="INTERMEMBRANE PHOSPHOLIPID TRANSPORT SYSTEM BINDING PROTEIN MLAC"/>
    <property type="match status" value="1"/>
</dbReference>
<reference evidence="2 3" key="1">
    <citation type="submission" date="2015-07" db="EMBL/GenBank/DDBJ databases">
        <title>Genome analysis of myxobacterium Chondromyces crocatus Cm c5 reveals a high potential for natural compound synthesis and the genetic basis for the loss of fruiting body formation.</title>
        <authorList>
            <person name="Zaburannyi N."/>
            <person name="Bunk B."/>
            <person name="Maier J."/>
            <person name="Overmann J."/>
            <person name="Mueller R."/>
        </authorList>
    </citation>
    <scope>NUCLEOTIDE SEQUENCE [LARGE SCALE GENOMIC DNA]</scope>
    <source>
        <strain evidence="2 3">Cm c5</strain>
    </source>
</reference>
<dbReference type="Gene3D" id="3.10.450.710">
    <property type="entry name" value="Tgt2/MlaC"/>
    <property type="match status" value="1"/>
</dbReference>
<dbReference type="PANTHER" id="PTHR36573:SF1">
    <property type="entry name" value="INTERMEMBRANE PHOSPHOLIPID TRANSPORT SYSTEM BINDING PROTEIN MLAC"/>
    <property type="match status" value="1"/>
</dbReference>
<dbReference type="EMBL" id="CP012159">
    <property type="protein sequence ID" value="AKT38346.1"/>
    <property type="molecule type" value="Genomic_DNA"/>
</dbReference>
<dbReference type="RefSeq" id="WP_050430580.1">
    <property type="nucleotide sequence ID" value="NZ_CP012159.1"/>
</dbReference>
<dbReference type="InterPro" id="IPR042245">
    <property type="entry name" value="Tgt2/MlaC_sf"/>
</dbReference>
<feature type="signal peptide" evidence="1">
    <location>
        <begin position="1"/>
        <end position="26"/>
    </location>
</feature>
<evidence type="ECO:0000256" key="1">
    <source>
        <dbReference type="SAM" id="SignalP"/>
    </source>
</evidence>
<evidence type="ECO:0000313" key="2">
    <source>
        <dbReference type="EMBL" id="AKT38346.1"/>
    </source>
</evidence>
<proteinExistence type="predicted"/>
<dbReference type="InterPro" id="IPR008869">
    <property type="entry name" value="MlaC/ttg2D"/>
</dbReference>
<keyword evidence="1" id="KW-0732">Signal</keyword>
<dbReference type="AlphaFoldDB" id="A0A0K1EBT2"/>
<evidence type="ECO:0000313" key="3">
    <source>
        <dbReference type="Proteomes" id="UP000067626"/>
    </source>
</evidence>
<keyword evidence="3" id="KW-1185">Reference proteome</keyword>
<accession>A0A0K1EBT2</accession>
<gene>
    <name evidence="2" type="ORF">CMC5_024920</name>
</gene>
<dbReference type="STRING" id="52.CMC5_024920"/>
<feature type="chain" id="PRO_5005459182" description="Organic solvent ABC transporter" evidence="1">
    <location>
        <begin position="27"/>
        <end position="201"/>
    </location>
</feature>
<dbReference type="Pfam" id="PF05494">
    <property type="entry name" value="MlaC"/>
    <property type="match status" value="1"/>
</dbReference>
<organism evidence="2 3">
    <name type="scientific">Chondromyces crocatus</name>
    <dbReference type="NCBI Taxonomy" id="52"/>
    <lineage>
        <taxon>Bacteria</taxon>
        <taxon>Pseudomonadati</taxon>
        <taxon>Myxococcota</taxon>
        <taxon>Polyangia</taxon>
        <taxon>Polyangiales</taxon>
        <taxon>Polyangiaceae</taxon>
        <taxon>Chondromyces</taxon>
    </lineage>
</organism>
<protein>
    <recommendedName>
        <fullName evidence="4">Organic solvent ABC transporter</fullName>
    </recommendedName>
</protein>
<name>A0A0K1EBT2_CHOCO</name>
<dbReference type="Proteomes" id="UP000067626">
    <property type="component" value="Chromosome"/>
</dbReference>
<evidence type="ECO:0008006" key="4">
    <source>
        <dbReference type="Google" id="ProtNLM"/>
    </source>
</evidence>